<evidence type="ECO:0000256" key="1">
    <source>
        <dbReference type="ARBA" id="ARBA00005614"/>
    </source>
</evidence>
<dbReference type="Gene3D" id="3.30.70.100">
    <property type="match status" value="1"/>
</dbReference>
<feature type="active site" evidence="5">
    <location>
        <position position="75"/>
    </location>
</feature>
<reference evidence="8 9" key="1">
    <citation type="journal article" date="2023" name="IScience">
        <title>Expanded male sex-determining region conserved during the evolution of homothallism in the green alga Volvox.</title>
        <authorList>
            <person name="Yamamoto K."/>
            <person name="Matsuzaki R."/>
            <person name="Mahakham W."/>
            <person name="Heman W."/>
            <person name="Sekimoto H."/>
            <person name="Kawachi M."/>
            <person name="Minakuchi Y."/>
            <person name="Toyoda A."/>
            <person name="Nozaki H."/>
        </authorList>
    </citation>
    <scope>NUCLEOTIDE SEQUENCE [LARGE SCALE GENOMIC DNA]</scope>
    <source>
        <strain evidence="8 9">NIES-4468</strain>
    </source>
</reference>
<feature type="active site" evidence="5">
    <location>
        <position position="57"/>
    </location>
</feature>
<evidence type="ECO:0000256" key="4">
    <source>
        <dbReference type="ARBA" id="ARBA00047645"/>
    </source>
</evidence>
<comment type="catalytic activity">
    <reaction evidence="4 5">
        <text>an acyl phosphate + H2O = a carboxylate + phosphate + H(+)</text>
        <dbReference type="Rhea" id="RHEA:14965"/>
        <dbReference type="ChEBI" id="CHEBI:15377"/>
        <dbReference type="ChEBI" id="CHEBI:15378"/>
        <dbReference type="ChEBI" id="CHEBI:29067"/>
        <dbReference type="ChEBI" id="CHEBI:43474"/>
        <dbReference type="ChEBI" id="CHEBI:59918"/>
        <dbReference type="EC" id="3.6.1.7"/>
    </reaction>
</comment>
<name>A0ABQ5S4V3_9CHLO</name>
<sequence length="132" mass="15271">NTYVVISYWCEICNKELTKDYRAVRSIRAIRQMAPSKNELVSISFEVFGKVQRVFFRKFTQQEAQRLGLHGWCENTASGTVHGEVEGPADKVREMKRWLEKTGSPKSQIEKAVFSKEASIHSYTHDGFNVRR</sequence>
<dbReference type="EMBL" id="BSDZ01000020">
    <property type="protein sequence ID" value="GLI64659.1"/>
    <property type="molecule type" value="Genomic_DNA"/>
</dbReference>
<dbReference type="Proteomes" id="UP001165090">
    <property type="component" value="Unassembled WGS sequence"/>
</dbReference>
<dbReference type="InterPro" id="IPR020456">
    <property type="entry name" value="Acylphosphatase"/>
</dbReference>
<protein>
    <recommendedName>
        <fullName evidence="2 5">acylphosphatase</fullName>
        <ecNumber evidence="2 5">3.6.1.7</ecNumber>
    </recommendedName>
</protein>
<evidence type="ECO:0000313" key="9">
    <source>
        <dbReference type="Proteomes" id="UP001165090"/>
    </source>
</evidence>
<dbReference type="SUPFAM" id="SSF54975">
    <property type="entry name" value="Acylphosphatase/BLUF domain-like"/>
    <property type="match status" value="1"/>
</dbReference>
<dbReference type="PANTHER" id="PTHR10029:SF3">
    <property type="entry name" value="ACYLPHOSPHATASE-RELATED"/>
    <property type="match status" value="1"/>
</dbReference>
<proteinExistence type="inferred from homology"/>
<comment type="caution">
    <text evidence="8">The sequence shown here is derived from an EMBL/GenBank/DDBJ whole genome shotgun (WGS) entry which is preliminary data.</text>
</comment>
<evidence type="ECO:0000256" key="2">
    <source>
        <dbReference type="ARBA" id="ARBA00012150"/>
    </source>
</evidence>
<feature type="non-terminal residue" evidence="8">
    <location>
        <position position="1"/>
    </location>
</feature>
<dbReference type="PRINTS" id="PR00112">
    <property type="entry name" value="ACYLPHPHTASE"/>
</dbReference>
<comment type="similarity">
    <text evidence="1 6">Belongs to the acylphosphatase family.</text>
</comment>
<dbReference type="InterPro" id="IPR036046">
    <property type="entry name" value="Acylphosphatase-like_dom_sf"/>
</dbReference>
<evidence type="ECO:0000256" key="5">
    <source>
        <dbReference type="PROSITE-ProRule" id="PRU00520"/>
    </source>
</evidence>
<gene>
    <name evidence="8" type="ORF">VaNZ11_007987</name>
</gene>
<organism evidence="8 9">
    <name type="scientific">Volvox africanus</name>
    <dbReference type="NCBI Taxonomy" id="51714"/>
    <lineage>
        <taxon>Eukaryota</taxon>
        <taxon>Viridiplantae</taxon>
        <taxon>Chlorophyta</taxon>
        <taxon>core chlorophytes</taxon>
        <taxon>Chlorophyceae</taxon>
        <taxon>CS clade</taxon>
        <taxon>Chlamydomonadales</taxon>
        <taxon>Volvocaceae</taxon>
        <taxon>Volvox</taxon>
    </lineage>
</organism>
<evidence type="ECO:0000256" key="3">
    <source>
        <dbReference type="ARBA" id="ARBA00022801"/>
    </source>
</evidence>
<feature type="domain" description="Acylphosphatase-like" evidence="7">
    <location>
        <begin position="42"/>
        <end position="132"/>
    </location>
</feature>
<dbReference type="PROSITE" id="PS51160">
    <property type="entry name" value="ACYLPHOSPHATASE_3"/>
    <property type="match status" value="1"/>
</dbReference>
<keyword evidence="3 5" id="KW-0378">Hydrolase</keyword>
<evidence type="ECO:0000256" key="6">
    <source>
        <dbReference type="RuleBase" id="RU004168"/>
    </source>
</evidence>
<accession>A0ABQ5S4V3</accession>
<keyword evidence="9" id="KW-1185">Reference proteome</keyword>
<dbReference type="Pfam" id="PF00708">
    <property type="entry name" value="Acylphosphatase"/>
    <property type="match status" value="1"/>
</dbReference>
<dbReference type="InterPro" id="IPR001792">
    <property type="entry name" value="Acylphosphatase-like_dom"/>
</dbReference>
<dbReference type="EC" id="3.6.1.7" evidence="2 5"/>
<dbReference type="PANTHER" id="PTHR10029">
    <property type="entry name" value="ACYLPHOSPHATASE"/>
    <property type="match status" value="1"/>
</dbReference>
<evidence type="ECO:0000259" key="7">
    <source>
        <dbReference type="PROSITE" id="PS51160"/>
    </source>
</evidence>
<evidence type="ECO:0000313" key="8">
    <source>
        <dbReference type="EMBL" id="GLI64659.1"/>
    </source>
</evidence>